<evidence type="ECO:0000313" key="11">
    <source>
        <dbReference type="Proteomes" id="UP000292583"/>
    </source>
</evidence>
<comment type="similarity">
    <text evidence="7">Belongs to the class I-like SAM-binding methyltransferase superfamily. rRNA adenine N(6)-methyltransferase family. RsmA subfamily.</text>
</comment>
<dbReference type="Gene3D" id="1.10.8.100">
    <property type="entry name" value="Ribosomal RNA adenine dimethylase-like, domain 2"/>
    <property type="match status" value="1"/>
</dbReference>
<dbReference type="PROSITE" id="PS01131">
    <property type="entry name" value="RRNA_A_DIMETH"/>
    <property type="match status" value="1"/>
</dbReference>
<dbReference type="InterPro" id="IPR020596">
    <property type="entry name" value="rRNA_Ade_Mease_Trfase_CS"/>
</dbReference>
<dbReference type="EC" id="2.1.1.182" evidence="7"/>
<comment type="subcellular location">
    <subcellularLocation>
        <location evidence="7">Cytoplasm</location>
    </subcellularLocation>
</comment>
<keyword evidence="11" id="KW-1185">Reference proteome</keyword>
<accession>A0A4Q9JVK8</accession>
<reference evidence="10 11" key="1">
    <citation type="submission" date="2018-07" db="EMBL/GenBank/DDBJ databases">
        <title>Campylobacter zealandensis sp. nov., isolated from birds and water in New Zealand.</title>
        <authorList>
            <person name="Wilkinson D.A."/>
            <person name="Biggs P.J."/>
            <person name="French N.P."/>
            <person name="Midwinter A.C."/>
        </authorList>
    </citation>
    <scope>NUCLEOTIDE SEQUENCE [LARGE SCALE GENOMIC DNA]</scope>
    <source>
        <strain evidence="10 11">B423b</strain>
    </source>
</reference>
<gene>
    <name evidence="7" type="primary">rsmA</name>
    <name evidence="7" type="synonym">ksgA</name>
    <name evidence="10" type="ORF">DU473_02115</name>
</gene>
<dbReference type="InterPro" id="IPR020598">
    <property type="entry name" value="rRNA_Ade_methylase_Trfase_N"/>
</dbReference>
<dbReference type="InterPro" id="IPR023165">
    <property type="entry name" value="rRNA_Ade_diMease-like_C"/>
</dbReference>
<protein>
    <recommendedName>
        <fullName evidence="7">Ribosomal RNA small subunit methyltransferase A</fullName>
        <ecNumber evidence="7">2.1.1.182</ecNumber>
    </recommendedName>
    <alternativeName>
        <fullName evidence="7">16S rRNA (adenine(1518)-N(6)/adenine(1519)-N(6))-dimethyltransferase</fullName>
    </alternativeName>
    <alternativeName>
        <fullName evidence="7">16S rRNA dimethyladenosine transferase</fullName>
    </alternativeName>
    <alternativeName>
        <fullName evidence="7">16S rRNA dimethylase</fullName>
    </alternativeName>
    <alternativeName>
        <fullName evidence="7">S-adenosylmethionine-6-N', N'-adenosyl(rRNA) dimethyltransferase</fullName>
    </alternativeName>
</protein>
<evidence type="ECO:0000256" key="3">
    <source>
        <dbReference type="ARBA" id="ARBA00022603"/>
    </source>
</evidence>
<keyword evidence="4 7" id="KW-0808">Transferase</keyword>
<dbReference type="CDD" id="cd02440">
    <property type="entry name" value="AdoMet_MTases"/>
    <property type="match status" value="1"/>
</dbReference>
<dbReference type="GO" id="GO:0052908">
    <property type="term" value="F:16S rRNA (adenine(1518)-N(6)/adenine(1519)-N(6))-dimethyltransferase activity"/>
    <property type="evidence" value="ECO:0007669"/>
    <property type="project" value="UniProtKB-EC"/>
</dbReference>
<evidence type="ECO:0000256" key="5">
    <source>
        <dbReference type="ARBA" id="ARBA00022691"/>
    </source>
</evidence>
<comment type="caution">
    <text evidence="10">The sequence shown here is derived from an EMBL/GenBank/DDBJ whole genome shotgun (WGS) entry which is preliminary data.</text>
</comment>
<organism evidence="10 11">
    <name type="scientific">Campylobacter novaezeelandiae</name>
    <dbReference type="NCBI Taxonomy" id="2267891"/>
    <lineage>
        <taxon>Bacteria</taxon>
        <taxon>Pseudomonadati</taxon>
        <taxon>Campylobacterota</taxon>
        <taxon>Epsilonproteobacteria</taxon>
        <taxon>Campylobacterales</taxon>
        <taxon>Campylobacteraceae</taxon>
        <taxon>Campylobacter</taxon>
    </lineage>
</organism>
<keyword evidence="5 7" id="KW-0949">S-adenosyl-L-methionine</keyword>
<dbReference type="Proteomes" id="UP000292583">
    <property type="component" value="Unassembled WGS sequence"/>
</dbReference>
<dbReference type="PANTHER" id="PTHR11727:SF7">
    <property type="entry name" value="DIMETHYLADENOSINE TRANSFERASE-RELATED"/>
    <property type="match status" value="1"/>
</dbReference>
<keyword evidence="3 7" id="KW-0489">Methyltransferase</keyword>
<sequence>MIKAKKYYGQNFLNNKEIVYKIIQAIPKETNNIVEIGPGLGDLTQELLKISFVKAYEIDKELIPLLQKKFQKEIECGKLRLLHQDASEVKGSFDENKYFLIANLPYYIASHLILKALEDENCLGLIVMVQKEMALKFCAKENEKEFSSLGVLSALICKRKILFDVDPKCFNPEPKVVSSVMSLIKEKEFRELCNIEDFKFFLKDCFKFPRKQLLKNLSLHRNKVLEILNSLNIKENARPHEICVDSYLKIYEKLKDEYERK</sequence>
<evidence type="ECO:0000256" key="8">
    <source>
        <dbReference type="PROSITE-ProRule" id="PRU01026"/>
    </source>
</evidence>
<proteinExistence type="inferred from homology"/>
<evidence type="ECO:0000313" key="10">
    <source>
        <dbReference type="EMBL" id="TBR82094.1"/>
    </source>
</evidence>
<dbReference type="AlphaFoldDB" id="A0A4Q9JVK8"/>
<name>A0A4Q9JVK8_9BACT</name>
<feature type="domain" description="Ribosomal RNA adenine methylase transferase N-terminal" evidence="9">
    <location>
        <begin position="18"/>
        <end position="187"/>
    </location>
</feature>
<dbReference type="EMBL" id="QPGR01000002">
    <property type="protein sequence ID" value="TBR82094.1"/>
    <property type="molecule type" value="Genomic_DNA"/>
</dbReference>
<dbReference type="SMART" id="SM00650">
    <property type="entry name" value="rADc"/>
    <property type="match status" value="1"/>
</dbReference>
<dbReference type="InterPro" id="IPR011530">
    <property type="entry name" value="rRNA_adenine_dimethylase"/>
</dbReference>
<dbReference type="HAMAP" id="MF_00607">
    <property type="entry name" value="16SrRNA_methyltr_A"/>
    <property type="match status" value="1"/>
</dbReference>
<comment type="catalytic activity">
    <reaction evidence="7">
        <text>adenosine(1518)/adenosine(1519) in 16S rRNA + 4 S-adenosyl-L-methionine = N(6)-dimethyladenosine(1518)/N(6)-dimethyladenosine(1519) in 16S rRNA + 4 S-adenosyl-L-homocysteine + 4 H(+)</text>
        <dbReference type="Rhea" id="RHEA:19609"/>
        <dbReference type="Rhea" id="RHEA-COMP:10232"/>
        <dbReference type="Rhea" id="RHEA-COMP:10233"/>
        <dbReference type="ChEBI" id="CHEBI:15378"/>
        <dbReference type="ChEBI" id="CHEBI:57856"/>
        <dbReference type="ChEBI" id="CHEBI:59789"/>
        <dbReference type="ChEBI" id="CHEBI:74411"/>
        <dbReference type="ChEBI" id="CHEBI:74493"/>
        <dbReference type="EC" id="2.1.1.182"/>
    </reaction>
</comment>
<dbReference type="OrthoDB" id="9814755at2"/>
<dbReference type="InterPro" id="IPR029063">
    <property type="entry name" value="SAM-dependent_MTases_sf"/>
</dbReference>
<evidence type="ECO:0000256" key="6">
    <source>
        <dbReference type="ARBA" id="ARBA00022884"/>
    </source>
</evidence>
<dbReference type="GO" id="GO:0003723">
    <property type="term" value="F:RNA binding"/>
    <property type="evidence" value="ECO:0007669"/>
    <property type="project" value="UniProtKB-UniRule"/>
</dbReference>
<evidence type="ECO:0000256" key="7">
    <source>
        <dbReference type="HAMAP-Rule" id="MF_00607"/>
    </source>
</evidence>
<evidence type="ECO:0000256" key="2">
    <source>
        <dbReference type="ARBA" id="ARBA00022552"/>
    </source>
</evidence>
<comment type="function">
    <text evidence="7">Specifically dimethylates two adjacent adenosines (A1518 and A1519) in the loop of a conserved hairpin near the 3'-end of 16S rRNA in the 30S particle. May play a critical role in biogenesis of 30S subunits.</text>
</comment>
<feature type="binding site" evidence="7 8">
    <location>
        <position position="103"/>
    </location>
    <ligand>
        <name>S-adenosyl-L-methionine</name>
        <dbReference type="ChEBI" id="CHEBI:59789"/>
    </ligand>
</feature>
<dbReference type="Gene3D" id="3.40.50.150">
    <property type="entry name" value="Vaccinia Virus protein VP39"/>
    <property type="match status" value="1"/>
</dbReference>
<feature type="binding site" evidence="7 8">
    <location>
        <position position="57"/>
    </location>
    <ligand>
        <name>S-adenosyl-L-methionine</name>
        <dbReference type="ChEBI" id="CHEBI:59789"/>
    </ligand>
</feature>
<feature type="binding site" evidence="7 8">
    <location>
        <position position="85"/>
    </location>
    <ligand>
        <name>S-adenosyl-L-methionine</name>
        <dbReference type="ChEBI" id="CHEBI:59789"/>
    </ligand>
</feature>
<keyword evidence="2 7" id="KW-0698">rRNA processing</keyword>
<feature type="binding site" evidence="7 8">
    <location>
        <position position="13"/>
    </location>
    <ligand>
        <name>S-adenosyl-L-methionine</name>
        <dbReference type="ChEBI" id="CHEBI:59789"/>
    </ligand>
</feature>
<dbReference type="InterPro" id="IPR001737">
    <property type="entry name" value="KsgA/Erm"/>
</dbReference>
<dbReference type="SUPFAM" id="SSF53335">
    <property type="entry name" value="S-adenosyl-L-methionine-dependent methyltransferases"/>
    <property type="match status" value="1"/>
</dbReference>
<evidence type="ECO:0000256" key="4">
    <source>
        <dbReference type="ARBA" id="ARBA00022679"/>
    </source>
</evidence>
<keyword evidence="1 7" id="KW-0963">Cytoplasm</keyword>
<dbReference type="RefSeq" id="WP_131163205.1">
    <property type="nucleotide sequence ID" value="NZ_CP076657.1"/>
</dbReference>
<dbReference type="GO" id="GO:0005829">
    <property type="term" value="C:cytosol"/>
    <property type="evidence" value="ECO:0007669"/>
    <property type="project" value="TreeGrafter"/>
</dbReference>
<dbReference type="NCBIfam" id="TIGR00755">
    <property type="entry name" value="ksgA"/>
    <property type="match status" value="1"/>
</dbReference>
<evidence type="ECO:0000256" key="1">
    <source>
        <dbReference type="ARBA" id="ARBA00022490"/>
    </source>
</evidence>
<dbReference type="PROSITE" id="PS51689">
    <property type="entry name" value="SAM_RNA_A_N6_MT"/>
    <property type="match status" value="1"/>
</dbReference>
<dbReference type="Pfam" id="PF00398">
    <property type="entry name" value="RrnaAD"/>
    <property type="match status" value="1"/>
</dbReference>
<keyword evidence="6 7" id="KW-0694">RNA-binding</keyword>
<evidence type="ECO:0000259" key="9">
    <source>
        <dbReference type="SMART" id="SM00650"/>
    </source>
</evidence>
<feature type="binding site" evidence="7 8">
    <location>
        <position position="37"/>
    </location>
    <ligand>
        <name>S-adenosyl-L-methionine</name>
        <dbReference type="ChEBI" id="CHEBI:59789"/>
    </ligand>
</feature>
<dbReference type="PANTHER" id="PTHR11727">
    <property type="entry name" value="DIMETHYLADENOSINE TRANSFERASE"/>
    <property type="match status" value="1"/>
</dbReference>
<feature type="binding site" evidence="7 8">
    <location>
        <position position="11"/>
    </location>
    <ligand>
        <name>S-adenosyl-L-methionine</name>
        <dbReference type="ChEBI" id="CHEBI:59789"/>
    </ligand>
</feature>